<dbReference type="HAMAP" id="MF_00394">
    <property type="entry name" value="NAD_Glyc3P_dehydrog"/>
    <property type="match status" value="1"/>
</dbReference>
<feature type="binding site" evidence="7">
    <location>
        <position position="135"/>
    </location>
    <ligand>
        <name>sn-glycerol 3-phosphate</name>
        <dbReference type="ChEBI" id="CHEBI:57597"/>
    </ligand>
</feature>
<comment type="catalytic activity">
    <reaction evidence="7 9">
        <text>sn-glycerol 3-phosphate + NADP(+) = dihydroxyacetone phosphate + NADPH + H(+)</text>
        <dbReference type="Rhea" id="RHEA:11096"/>
        <dbReference type="ChEBI" id="CHEBI:15378"/>
        <dbReference type="ChEBI" id="CHEBI:57597"/>
        <dbReference type="ChEBI" id="CHEBI:57642"/>
        <dbReference type="ChEBI" id="CHEBI:57783"/>
        <dbReference type="ChEBI" id="CHEBI:58349"/>
        <dbReference type="EC" id="1.1.1.94"/>
    </reaction>
</comment>
<name>A0ABZ0HYG4_9GAMM</name>
<keyword evidence="6 7" id="KW-1208">Phospholipid metabolism</keyword>
<dbReference type="InterPro" id="IPR011128">
    <property type="entry name" value="G3P_DH_NAD-dep_N"/>
</dbReference>
<feature type="binding site" evidence="7">
    <location>
        <position position="280"/>
    </location>
    <ligand>
        <name>NADPH</name>
        <dbReference type="ChEBI" id="CHEBI:57783"/>
    </ligand>
</feature>
<keyword evidence="3 7" id="KW-0560">Oxidoreductase</keyword>
<evidence type="ECO:0000256" key="8">
    <source>
        <dbReference type="RuleBase" id="RU000437"/>
    </source>
</evidence>
<evidence type="ECO:0000256" key="7">
    <source>
        <dbReference type="HAMAP-Rule" id="MF_00394"/>
    </source>
</evidence>
<dbReference type="InterPro" id="IPR013328">
    <property type="entry name" value="6PGD_dom2"/>
</dbReference>
<dbReference type="EC" id="1.1.1.94" evidence="7"/>
<comment type="pathway">
    <text evidence="7">Membrane lipid metabolism; glycerophospholipid metabolism.</text>
</comment>
<sequence length="334" mass="35208">MSDLKIAVLGGGSWGTTVAALTTRNAPVTIWARNPATVDEINTAHRNQTYLPDAPLPESLRATNDIGEAVANADVVVMGIPSQNFRSVLLEVKKHLRAWVPVISLTKGLELDTRMRMTEIITEILPGHPVGVLTGPNLAREIMAGQAAASVIAMDDDIIVRSLQKVFKSGLFRVYTNTDVVGCELGGVLKNIIAIAVGMGDGQGAGDNTRAALITRGLAEVTRLGVAMGGRAETFSGLAGMGDMIATCTSPQSRNRHVGIELGRGKTMEQIANEMFMVAEGAKSAPAVMALAEQYGIDMPIARDVYRVVSGETNARGAYRGLLRTAAGAESEPG</sequence>
<keyword evidence="7 8" id="KW-0520">NAD</keyword>
<feature type="binding site" evidence="7">
    <location>
        <position position="107"/>
    </location>
    <ligand>
        <name>NADPH</name>
        <dbReference type="ChEBI" id="CHEBI:57783"/>
    </ligand>
</feature>
<dbReference type="InterPro" id="IPR036291">
    <property type="entry name" value="NAD(P)-bd_dom_sf"/>
</dbReference>
<reference evidence="12 13" key="1">
    <citation type="submission" date="2023-10" db="EMBL/GenBank/DDBJ databases">
        <title>Two novel species belonging to the OM43/NOR5 clade.</title>
        <authorList>
            <person name="Park M."/>
        </authorList>
    </citation>
    <scope>NUCLEOTIDE SEQUENCE [LARGE SCALE GENOMIC DNA]</scope>
    <source>
        <strain evidence="12 13">IMCC43200</strain>
    </source>
</reference>
<dbReference type="PANTHER" id="PTHR11728:SF1">
    <property type="entry name" value="GLYCEROL-3-PHOSPHATE DEHYDROGENASE [NAD(+)] 2, CHLOROPLASTIC"/>
    <property type="match status" value="1"/>
</dbReference>
<dbReference type="InterPro" id="IPR008927">
    <property type="entry name" value="6-PGluconate_DH-like_C_sf"/>
</dbReference>
<keyword evidence="5 7" id="KW-0594">Phospholipid biosynthesis</keyword>
<evidence type="ECO:0000256" key="9">
    <source>
        <dbReference type="RuleBase" id="RU000439"/>
    </source>
</evidence>
<feature type="active site" description="Proton acceptor" evidence="7">
    <location>
        <position position="190"/>
    </location>
</feature>
<evidence type="ECO:0000313" key="13">
    <source>
        <dbReference type="Proteomes" id="UP001626537"/>
    </source>
</evidence>
<feature type="binding site" evidence="7">
    <location>
        <position position="13"/>
    </location>
    <ligand>
        <name>NADPH</name>
        <dbReference type="ChEBI" id="CHEBI:57783"/>
    </ligand>
</feature>
<protein>
    <recommendedName>
        <fullName evidence="7">Glycerol-3-phosphate dehydrogenase [NAD(P)+]</fullName>
        <ecNumber evidence="7">1.1.1.94</ecNumber>
    </recommendedName>
    <alternativeName>
        <fullName evidence="7">NAD(P)(+)-dependent glycerol-3-phosphate dehydrogenase</fullName>
    </alternativeName>
    <alternativeName>
        <fullName evidence="7">NAD(P)H-dependent dihydroxyacetone-phosphate reductase</fullName>
    </alternativeName>
</protein>
<feature type="binding site" evidence="7">
    <location>
        <position position="243"/>
    </location>
    <ligand>
        <name>sn-glycerol 3-phosphate</name>
        <dbReference type="ChEBI" id="CHEBI:57597"/>
    </ligand>
</feature>
<feature type="binding site" evidence="7">
    <location>
        <position position="50"/>
    </location>
    <ligand>
        <name>NADPH</name>
        <dbReference type="ChEBI" id="CHEBI:57783"/>
    </ligand>
</feature>
<dbReference type="InterPro" id="IPR006168">
    <property type="entry name" value="G3P_DH_NAD-dep"/>
</dbReference>
<proteinExistence type="inferred from homology"/>
<dbReference type="SUPFAM" id="SSF51735">
    <property type="entry name" value="NAD(P)-binding Rossmann-fold domains"/>
    <property type="match status" value="1"/>
</dbReference>
<dbReference type="NCBIfam" id="NF009098">
    <property type="entry name" value="PRK12439.1"/>
    <property type="match status" value="1"/>
</dbReference>
<evidence type="ECO:0000259" key="11">
    <source>
        <dbReference type="Pfam" id="PF07479"/>
    </source>
</evidence>
<dbReference type="NCBIfam" id="NF000940">
    <property type="entry name" value="PRK00094.1-2"/>
    <property type="match status" value="1"/>
</dbReference>
<feature type="binding site" evidence="7">
    <location>
        <position position="254"/>
    </location>
    <ligand>
        <name>NADPH</name>
        <dbReference type="ChEBI" id="CHEBI:57783"/>
    </ligand>
</feature>
<feature type="binding site" evidence="7">
    <location>
        <position position="254"/>
    </location>
    <ligand>
        <name>sn-glycerol 3-phosphate</name>
        <dbReference type="ChEBI" id="CHEBI:57597"/>
    </ligand>
</feature>
<feature type="binding site" evidence="7">
    <location>
        <position position="107"/>
    </location>
    <ligand>
        <name>sn-glycerol 3-phosphate</name>
        <dbReference type="ChEBI" id="CHEBI:57597"/>
    </ligand>
</feature>
<feature type="binding site" evidence="7">
    <location>
        <position position="190"/>
    </location>
    <ligand>
        <name>sn-glycerol 3-phosphate</name>
        <dbReference type="ChEBI" id="CHEBI:57597"/>
    </ligand>
</feature>
<dbReference type="RefSeq" id="WP_407346841.1">
    <property type="nucleotide sequence ID" value="NZ_CP136864.1"/>
</dbReference>
<comment type="catalytic activity">
    <reaction evidence="7">
        <text>sn-glycerol 3-phosphate + NAD(+) = dihydroxyacetone phosphate + NADH + H(+)</text>
        <dbReference type="Rhea" id="RHEA:11092"/>
        <dbReference type="ChEBI" id="CHEBI:15378"/>
        <dbReference type="ChEBI" id="CHEBI:57540"/>
        <dbReference type="ChEBI" id="CHEBI:57597"/>
        <dbReference type="ChEBI" id="CHEBI:57642"/>
        <dbReference type="ChEBI" id="CHEBI:57945"/>
        <dbReference type="EC" id="1.1.1.94"/>
    </reaction>
</comment>
<evidence type="ECO:0000256" key="2">
    <source>
        <dbReference type="ARBA" id="ARBA00022516"/>
    </source>
</evidence>
<feature type="binding site" evidence="7">
    <location>
        <position position="14"/>
    </location>
    <ligand>
        <name>NADPH</name>
        <dbReference type="ChEBI" id="CHEBI:57783"/>
    </ligand>
</feature>
<dbReference type="SUPFAM" id="SSF48179">
    <property type="entry name" value="6-phosphogluconate dehydrogenase C-terminal domain-like"/>
    <property type="match status" value="1"/>
</dbReference>
<evidence type="ECO:0000256" key="3">
    <source>
        <dbReference type="ARBA" id="ARBA00023002"/>
    </source>
</evidence>
<keyword evidence="7" id="KW-0521">NADP</keyword>
<comment type="function">
    <text evidence="7">Catalyzes the reduction of the glycolytic intermediate dihydroxyacetone phosphate (DHAP) to sn-glycerol 3-phosphate (G3P), the key precursor for phospholipid synthesis.</text>
</comment>
<dbReference type="Pfam" id="PF01210">
    <property type="entry name" value="NAD_Gly3P_dh_N"/>
    <property type="match status" value="1"/>
</dbReference>
<comment type="similarity">
    <text evidence="1 7 8">Belongs to the NAD-dependent glycerol-3-phosphate dehydrogenase family.</text>
</comment>
<dbReference type="PRINTS" id="PR00077">
    <property type="entry name" value="GPDHDRGNASE"/>
</dbReference>
<evidence type="ECO:0000256" key="4">
    <source>
        <dbReference type="ARBA" id="ARBA00023098"/>
    </source>
</evidence>
<dbReference type="NCBIfam" id="NF000942">
    <property type="entry name" value="PRK00094.1-4"/>
    <property type="match status" value="1"/>
</dbReference>
<feature type="domain" description="Glycerol-3-phosphate dehydrogenase NAD-dependent N-terminal" evidence="10">
    <location>
        <begin position="5"/>
        <end position="156"/>
    </location>
</feature>
<comment type="subcellular location">
    <subcellularLocation>
        <location evidence="7">Cytoplasm</location>
    </subcellularLocation>
</comment>
<dbReference type="GO" id="GO:0047952">
    <property type="term" value="F:glycerol-3-phosphate dehydrogenase [NAD(P)+] activity"/>
    <property type="evidence" value="ECO:0007669"/>
    <property type="project" value="UniProtKB-EC"/>
</dbReference>
<feature type="binding site" evidence="7">
    <location>
        <position position="278"/>
    </location>
    <ligand>
        <name>NADPH</name>
        <dbReference type="ChEBI" id="CHEBI:57783"/>
    </ligand>
</feature>
<evidence type="ECO:0000259" key="10">
    <source>
        <dbReference type="Pfam" id="PF01210"/>
    </source>
</evidence>
<keyword evidence="7" id="KW-0963">Cytoplasm</keyword>
<dbReference type="PROSITE" id="PS00957">
    <property type="entry name" value="NAD_G3PDH"/>
    <property type="match status" value="1"/>
</dbReference>
<feature type="domain" description="Glycerol-3-phosphate dehydrogenase NAD-dependent C-terminal" evidence="11">
    <location>
        <begin position="179"/>
        <end position="316"/>
    </location>
</feature>
<dbReference type="Gene3D" id="1.10.1040.10">
    <property type="entry name" value="N-(1-d-carboxylethyl)-l-norvaline Dehydrogenase, domain 2"/>
    <property type="match status" value="1"/>
</dbReference>
<feature type="binding site" evidence="7">
    <location>
        <position position="255"/>
    </location>
    <ligand>
        <name>sn-glycerol 3-phosphate</name>
        <dbReference type="ChEBI" id="CHEBI:57597"/>
    </ligand>
</feature>
<dbReference type="Proteomes" id="UP001626537">
    <property type="component" value="Chromosome"/>
</dbReference>
<dbReference type="Pfam" id="PF07479">
    <property type="entry name" value="NAD_Gly3P_dh_C"/>
    <property type="match status" value="1"/>
</dbReference>
<evidence type="ECO:0000256" key="5">
    <source>
        <dbReference type="ARBA" id="ARBA00023209"/>
    </source>
</evidence>
<dbReference type="PIRSF" id="PIRSF000114">
    <property type="entry name" value="Glycerol-3-P_dh"/>
    <property type="match status" value="1"/>
</dbReference>
<feature type="binding site" evidence="7">
    <location>
        <position position="33"/>
    </location>
    <ligand>
        <name>NADPH</name>
        <dbReference type="ChEBI" id="CHEBI:57783"/>
    </ligand>
</feature>
<feature type="binding site" evidence="7">
    <location>
        <position position="253"/>
    </location>
    <ligand>
        <name>sn-glycerol 3-phosphate</name>
        <dbReference type="ChEBI" id="CHEBI:57597"/>
    </ligand>
</feature>
<dbReference type="EMBL" id="CP136864">
    <property type="protein sequence ID" value="WOJ92259.1"/>
    <property type="molecule type" value="Genomic_DNA"/>
</dbReference>
<comment type="caution">
    <text evidence="7">Lacks conserved residue(s) required for the propagation of feature annotation.</text>
</comment>
<keyword evidence="4 7" id="KW-0443">Lipid metabolism</keyword>
<dbReference type="InterPro" id="IPR006109">
    <property type="entry name" value="G3P_DH_NAD-dep_C"/>
</dbReference>
<keyword evidence="2 7" id="KW-0444">Lipid biosynthesis</keyword>
<feature type="binding site" evidence="7">
    <location>
        <position position="139"/>
    </location>
    <ligand>
        <name>NADPH</name>
        <dbReference type="ChEBI" id="CHEBI:57783"/>
    </ligand>
</feature>
<accession>A0ABZ0HYG4</accession>
<keyword evidence="7" id="KW-0547">Nucleotide-binding</keyword>
<organism evidence="12 13">
    <name type="scientific">Congregibacter variabilis</name>
    <dbReference type="NCBI Taxonomy" id="3081200"/>
    <lineage>
        <taxon>Bacteria</taxon>
        <taxon>Pseudomonadati</taxon>
        <taxon>Pseudomonadota</taxon>
        <taxon>Gammaproteobacteria</taxon>
        <taxon>Cellvibrionales</taxon>
        <taxon>Halieaceae</taxon>
        <taxon>Congregibacter</taxon>
    </lineage>
</organism>
<dbReference type="PANTHER" id="PTHR11728">
    <property type="entry name" value="GLYCEROL-3-PHOSPHATE DEHYDROGENASE"/>
    <property type="match status" value="1"/>
</dbReference>
<evidence type="ECO:0000313" key="12">
    <source>
        <dbReference type="EMBL" id="WOJ92259.1"/>
    </source>
</evidence>
<gene>
    <name evidence="7" type="primary">gpsA</name>
    <name evidence="12" type="ORF">R0135_10720</name>
</gene>
<evidence type="ECO:0000256" key="6">
    <source>
        <dbReference type="ARBA" id="ARBA00023264"/>
    </source>
</evidence>
<evidence type="ECO:0000256" key="1">
    <source>
        <dbReference type="ARBA" id="ARBA00011009"/>
    </source>
</evidence>
<dbReference type="Gene3D" id="3.40.50.720">
    <property type="entry name" value="NAD(P)-binding Rossmann-like Domain"/>
    <property type="match status" value="1"/>
</dbReference>
<keyword evidence="13" id="KW-1185">Reference proteome</keyword>